<gene>
    <name evidence="1" type="ORF">RHS01_03692</name>
</gene>
<evidence type="ECO:0000313" key="2">
    <source>
        <dbReference type="Proteomes" id="UP000614334"/>
    </source>
</evidence>
<organism evidence="1 2">
    <name type="scientific">Rhizoctonia solani</name>
    <dbReference type="NCBI Taxonomy" id="456999"/>
    <lineage>
        <taxon>Eukaryota</taxon>
        <taxon>Fungi</taxon>
        <taxon>Dikarya</taxon>
        <taxon>Basidiomycota</taxon>
        <taxon>Agaricomycotina</taxon>
        <taxon>Agaricomycetes</taxon>
        <taxon>Cantharellales</taxon>
        <taxon>Ceratobasidiaceae</taxon>
        <taxon>Rhizoctonia</taxon>
    </lineage>
</organism>
<accession>A0A8H7M7X7</accession>
<reference evidence="1" key="1">
    <citation type="submission" date="2020-09" db="EMBL/GenBank/DDBJ databases">
        <title>Comparative genome analyses of four rice-infecting Rhizoctonia solani isolates reveal extensive enrichment of homogalacturonan modification genes.</title>
        <authorList>
            <person name="Lee D.-Y."/>
            <person name="Jeon J."/>
            <person name="Kim K.-T."/>
            <person name="Cheong K."/>
            <person name="Song H."/>
            <person name="Choi G."/>
            <person name="Ko J."/>
            <person name="Opiyo S.O."/>
            <person name="Zuo S."/>
            <person name="Madhav S."/>
            <person name="Lee Y.-H."/>
            <person name="Wang G.-L."/>
        </authorList>
    </citation>
    <scope>NUCLEOTIDE SEQUENCE</scope>
    <source>
        <strain evidence="1">AG1-IA B2</strain>
    </source>
</reference>
<evidence type="ECO:0000313" key="1">
    <source>
        <dbReference type="EMBL" id="KAF8756871.1"/>
    </source>
</evidence>
<dbReference type="AlphaFoldDB" id="A0A8H7M7X7"/>
<dbReference type="EMBL" id="JACYCF010000005">
    <property type="protein sequence ID" value="KAF8756871.1"/>
    <property type="molecule type" value="Genomic_DNA"/>
</dbReference>
<protein>
    <submittedName>
        <fullName evidence="1">Uncharacterized protein</fullName>
    </submittedName>
</protein>
<proteinExistence type="predicted"/>
<comment type="caution">
    <text evidence="1">The sequence shown here is derived from an EMBL/GenBank/DDBJ whole genome shotgun (WGS) entry which is preliminary data.</text>
</comment>
<name>A0A8H7M7X7_9AGAM</name>
<sequence>MNDLPGAVTQQIPPDSFITQLLRTHSVPDLTLPSQSKPPSPGEYSLDVRTTGLRRVSAEQSAWSTFPLYWFTYSSPNQDTFVCILSQWEDVFAHQEWIESDQNQALLELLTPKLEIYAFCHVDLHASKSGIELGDVFLATQLSWRKLTEDERVAGGQDRKGDSCGWAVDLPEPAFYVFRIDKDSNDPRTEEDSDWTTMSRLDLNIRQM</sequence>
<dbReference type="Proteomes" id="UP000614334">
    <property type="component" value="Unassembled WGS sequence"/>
</dbReference>